<sequence length="65" mass="7298">MVSSEENLELCMVYEKAEESSELGLVLQSDGTLDLTQDKAISRFCGIIIQIHEPLFERFGRIPPA</sequence>
<proteinExistence type="predicted"/>
<accession>A0A0P6BV79</accession>
<comment type="caution">
    <text evidence="1">The sequence shown here is derived from an EMBL/GenBank/DDBJ whole genome shotgun (WGS) entry which is preliminary data.</text>
</comment>
<organism evidence="1 2">
    <name type="scientific">Daphnia magna</name>
    <dbReference type="NCBI Taxonomy" id="35525"/>
    <lineage>
        <taxon>Eukaryota</taxon>
        <taxon>Metazoa</taxon>
        <taxon>Ecdysozoa</taxon>
        <taxon>Arthropoda</taxon>
        <taxon>Crustacea</taxon>
        <taxon>Branchiopoda</taxon>
        <taxon>Diplostraca</taxon>
        <taxon>Cladocera</taxon>
        <taxon>Anomopoda</taxon>
        <taxon>Daphniidae</taxon>
        <taxon>Daphnia</taxon>
    </lineage>
</organism>
<evidence type="ECO:0000313" key="2">
    <source>
        <dbReference type="Proteomes" id="UP000076858"/>
    </source>
</evidence>
<reference evidence="1 2" key="1">
    <citation type="submission" date="2016-03" db="EMBL/GenBank/DDBJ databases">
        <title>EvidentialGene: Evidence-directed Construction of Genes on Genomes.</title>
        <authorList>
            <person name="Gilbert D.G."/>
            <person name="Choi J.-H."/>
            <person name="Mockaitis K."/>
            <person name="Colbourne J."/>
            <person name="Pfrender M."/>
        </authorList>
    </citation>
    <scope>NUCLEOTIDE SEQUENCE [LARGE SCALE GENOMIC DNA]</scope>
    <source>
        <strain evidence="1 2">Xinb3</strain>
        <tissue evidence="1">Complete organism</tissue>
    </source>
</reference>
<dbReference type="Proteomes" id="UP000076858">
    <property type="component" value="Unassembled WGS sequence"/>
</dbReference>
<name>A0A0P6BV79_9CRUS</name>
<evidence type="ECO:0000313" key="1">
    <source>
        <dbReference type="EMBL" id="KZS08413.1"/>
    </source>
</evidence>
<dbReference type="EMBL" id="LRGB01002221">
    <property type="protein sequence ID" value="KZS08413.1"/>
    <property type="molecule type" value="Genomic_DNA"/>
</dbReference>
<keyword evidence="2" id="KW-1185">Reference proteome</keyword>
<protein>
    <submittedName>
        <fullName evidence="1">Uncharacterized protein</fullName>
    </submittedName>
</protein>
<dbReference type="AlphaFoldDB" id="A0A0P6BV79"/>
<gene>
    <name evidence="1" type="ORF">APZ42_027604</name>
</gene>